<name>A0ABT8RHU9_9BACT</name>
<proteinExistence type="predicted"/>
<dbReference type="Proteomes" id="UP001168528">
    <property type="component" value="Unassembled WGS sequence"/>
</dbReference>
<reference evidence="1" key="1">
    <citation type="submission" date="2023-07" db="EMBL/GenBank/DDBJ databases">
        <title>The genome sequence of Rhodocytophaga aerolata KACC 12507.</title>
        <authorList>
            <person name="Zhang X."/>
        </authorList>
    </citation>
    <scope>NUCLEOTIDE SEQUENCE</scope>
    <source>
        <strain evidence="1">KACC 12507</strain>
    </source>
</reference>
<dbReference type="RefSeq" id="WP_302042478.1">
    <property type="nucleotide sequence ID" value="NZ_JAUKPO010000078.1"/>
</dbReference>
<dbReference type="EMBL" id="JAUKPO010000078">
    <property type="protein sequence ID" value="MDO1451681.1"/>
    <property type="molecule type" value="Genomic_DNA"/>
</dbReference>
<evidence type="ECO:0000313" key="2">
    <source>
        <dbReference type="Proteomes" id="UP001168528"/>
    </source>
</evidence>
<keyword evidence="2" id="KW-1185">Reference proteome</keyword>
<organism evidence="1 2">
    <name type="scientific">Rhodocytophaga aerolata</name>
    <dbReference type="NCBI Taxonomy" id="455078"/>
    <lineage>
        <taxon>Bacteria</taxon>
        <taxon>Pseudomonadati</taxon>
        <taxon>Bacteroidota</taxon>
        <taxon>Cytophagia</taxon>
        <taxon>Cytophagales</taxon>
        <taxon>Rhodocytophagaceae</taxon>
        <taxon>Rhodocytophaga</taxon>
    </lineage>
</organism>
<evidence type="ECO:0000313" key="1">
    <source>
        <dbReference type="EMBL" id="MDO1451681.1"/>
    </source>
</evidence>
<sequence>MKAIFWEYIQIHLDKGLIRDLRNAKIKQLLQSQDLSDIKVEELVAFEQELDKLKINFTFPFFEKVYFPTLEKGYKAGELAAIKLMLKHISIIYQIERKRETSSYSEFALIDKGLEICPTDQELLLTKERCLESYLDFTIHEVPYGVLYGMDGASPDECLKLLDTLEEYKELCHTLGVDRDDLIAECYFHYQHYYIYLQDQQKYTSYEQYLKKYYP</sequence>
<accession>A0ABT8RHU9</accession>
<protein>
    <submittedName>
        <fullName evidence="1">Uncharacterized protein</fullName>
    </submittedName>
</protein>
<comment type="caution">
    <text evidence="1">The sequence shown here is derived from an EMBL/GenBank/DDBJ whole genome shotgun (WGS) entry which is preliminary data.</text>
</comment>
<gene>
    <name evidence="1" type="ORF">Q0590_35740</name>
</gene>